<dbReference type="Proteomes" id="UP000755104">
    <property type="component" value="Unassembled WGS sequence"/>
</dbReference>
<keyword evidence="1" id="KW-0812">Transmembrane</keyword>
<dbReference type="EMBL" id="JAIGNO010000017">
    <property type="protein sequence ID" value="MBX7483983.1"/>
    <property type="molecule type" value="Genomic_DNA"/>
</dbReference>
<organism evidence="2 3">
    <name type="scientific">Qipengyuania qiaonensis</name>
    <dbReference type="NCBI Taxonomy" id="2867240"/>
    <lineage>
        <taxon>Bacteria</taxon>
        <taxon>Pseudomonadati</taxon>
        <taxon>Pseudomonadota</taxon>
        <taxon>Alphaproteobacteria</taxon>
        <taxon>Sphingomonadales</taxon>
        <taxon>Erythrobacteraceae</taxon>
        <taxon>Qipengyuania</taxon>
    </lineage>
</organism>
<evidence type="ECO:0008006" key="4">
    <source>
        <dbReference type="Google" id="ProtNLM"/>
    </source>
</evidence>
<sequence length="49" mass="5083">MSEQLTLSALAAIMSMAAFALIAGLGGFSGGHAEYHVRNGPMAELYAVR</sequence>
<evidence type="ECO:0000313" key="3">
    <source>
        <dbReference type="Proteomes" id="UP000755104"/>
    </source>
</evidence>
<reference evidence="2 3" key="1">
    <citation type="submission" date="2021-08" db="EMBL/GenBank/DDBJ databases">
        <title>Comparative Genomics Analysis of the Genus Qipengyuania Reveals Extensive Genetic Diversity and Metabolic Versatility, Including the Description of Fifteen Novel Species.</title>
        <authorList>
            <person name="Liu Y."/>
        </authorList>
    </citation>
    <scope>NUCLEOTIDE SEQUENCE [LARGE SCALE GENOMIC DNA]</scope>
    <source>
        <strain evidence="2 3">6D47A</strain>
    </source>
</reference>
<comment type="caution">
    <text evidence="2">The sequence shown here is derived from an EMBL/GenBank/DDBJ whole genome shotgun (WGS) entry which is preliminary data.</text>
</comment>
<feature type="transmembrane region" description="Helical" evidence="1">
    <location>
        <begin position="6"/>
        <end position="28"/>
    </location>
</feature>
<keyword evidence="1" id="KW-0472">Membrane</keyword>
<gene>
    <name evidence="2" type="ORF">K3174_15740</name>
</gene>
<name>A0ABS7J9I6_9SPHN</name>
<dbReference type="RefSeq" id="WP_221560389.1">
    <property type="nucleotide sequence ID" value="NZ_JAIGNO010000017.1"/>
</dbReference>
<keyword evidence="1" id="KW-1133">Transmembrane helix</keyword>
<proteinExistence type="predicted"/>
<protein>
    <recommendedName>
        <fullName evidence="4">DUF423 domain-containing protein</fullName>
    </recommendedName>
</protein>
<evidence type="ECO:0000256" key="1">
    <source>
        <dbReference type="SAM" id="Phobius"/>
    </source>
</evidence>
<keyword evidence="3" id="KW-1185">Reference proteome</keyword>
<accession>A0ABS7J9I6</accession>
<evidence type="ECO:0000313" key="2">
    <source>
        <dbReference type="EMBL" id="MBX7483983.1"/>
    </source>
</evidence>